<gene>
    <name evidence="1" type="ORF">PoB_002786000</name>
</gene>
<reference evidence="1 2" key="1">
    <citation type="journal article" date="2021" name="Elife">
        <title>Chloroplast acquisition without the gene transfer in kleptoplastic sea slugs, Plakobranchus ocellatus.</title>
        <authorList>
            <person name="Maeda T."/>
            <person name="Takahashi S."/>
            <person name="Yoshida T."/>
            <person name="Shimamura S."/>
            <person name="Takaki Y."/>
            <person name="Nagai Y."/>
            <person name="Toyoda A."/>
            <person name="Suzuki Y."/>
            <person name="Arimoto A."/>
            <person name="Ishii H."/>
            <person name="Satoh N."/>
            <person name="Nishiyama T."/>
            <person name="Hasebe M."/>
            <person name="Maruyama T."/>
            <person name="Minagawa J."/>
            <person name="Obokata J."/>
            <person name="Shigenobu S."/>
        </authorList>
    </citation>
    <scope>NUCLEOTIDE SEQUENCE [LARGE SCALE GENOMIC DNA]</scope>
</reference>
<dbReference type="PANTHER" id="PTHR47018">
    <property type="entry name" value="CXC DOMAIN-CONTAINING PROTEIN-RELATED"/>
    <property type="match status" value="1"/>
</dbReference>
<dbReference type="Proteomes" id="UP000735302">
    <property type="component" value="Unassembled WGS sequence"/>
</dbReference>
<accession>A0AAV4A1R1</accession>
<evidence type="ECO:0000313" key="1">
    <source>
        <dbReference type="EMBL" id="GFO01355.1"/>
    </source>
</evidence>
<organism evidence="1 2">
    <name type="scientific">Plakobranchus ocellatus</name>
    <dbReference type="NCBI Taxonomy" id="259542"/>
    <lineage>
        <taxon>Eukaryota</taxon>
        <taxon>Metazoa</taxon>
        <taxon>Spiralia</taxon>
        <taxon>Lophotrochozoa</taxon>
        <taxon>Mollusca</taxon>
        <taxon>Gastropoda</taxon>
        <taxon>Heterobranchia</taxon>
        <taxon>Euthyneura</taxon>
        <taxon>Panpulmonata</taxon>
        <taxon>Sacoglossa</taxon>
        <taxon>Placobranchoidea</taxon>
        <taxon>Plakobranchidae</taxon>
        <taxon>Plakobranchus</taxon>
    </lineage>
</organism>
<sequence>MTISSQIANSAIQKFEHRGDVVPTTSMMRKLFTVGVMDNIDHNPSSTTVSDSFHGTDIYLIQHREMAGDGQKQSASLFNSKQECLGIPHLLEKFGTFLPRIAPPKEHLMIPESRGP</sequence>
<name>A0AAV4A1R1_9GAST</name>
<protein>
    <submittedName>
        <fullName evidence="1">Uncharacterized protein</fullName>
    </submittedName>
</protein>
<comment type="caution">
    <text evidence="1">The sequence shown here is derived from an EMBL/GenBank/DDBJ whole genome shotgun (WGS) entry which is preliminary data.</text>
</comment>
<evidence type="ECO:0000313" key="2">
    <source>
        <dbReference type="Proteomes" id="UP000735302"/>
    </source>
</evidence>
<keyword evidence="2" id="KW-1185">Reference proteome</keyword>
<proteinExistence type="predicted"/>
<dbReference type="EMBL" id="BLXT01003273">
    <property type="protein sequence ID" value="GFO01355.1"/>
    <property type="molecule type" value="Genomic_DNA"/>
</dbReference>
<dbReference type="AlphaFoldDB" id="A0AAV4A1R1"/>